<dbReference type="CDD" id="cd12797">
    <property type="entry name" value="M23_peptidase"/>
    <property type="match status" value="1"/>
</dbReference>
<dbReference type="InterPro" id="IPR050570">
    <property type="entry name" value="Cell_wall_metabolism_enzyme"/>
</dbReference>
<dbReference type="EMBL" id="MK504446">
    <property type="protein sequence ID" value="QBJ03925.1"/>
    <property type="molecule type" value="Genomic_DNA"/>
</dbReference>
<keyword evidence="1" id="KW-0929">Antimicrobial</keyword>
<evidence type="ECO:0000313" key="5">
    <source>
        <dbReference type="EMBL" id="QBJ03925.1"/>
    </source>
</evidence>
<dbReference type="PANTHER" id="PTHR21666:SF270">
    <property type="entry name" value="MUREIN HYDROLASE ACTIVATOR ENVC"/>
    <property type="match status" value="1"/>
</dbReference>
<evidence type="ECO:0000259" key="4">
    <source>
        <dbReference type="Pfam" id="PF01551"/>
    </source>
</evidence>
<dbReference type="PANTHER" id="PTHR21666">
    <property type="entry name" value="PEPTIDASE-RELATED"/>
    <property type="match status" value="1"/>
</dbReference>
<dbReference type="SUPFAM" id="SSF51261">
    <property type="entry name" value="Duplicated hybrid motif"/>
    <property type="match status" value="1"/>
</dbReference>
<sequence>MASNNVTSITTNQTSVPLIELKLYTEHNIINLKYDNSIKTNNKSLTSGVVSFQTKNAMEDDSSAFSIILSGDFKWDYVIFPNDIISLGVKTNQTGVKNDKNTKLITGMITEVHRVDNYDSDNVVYQLNGRSMANAFMQYKIGLIEEVQESISSMGWLWDTNMDYQAETVTSENSSSGSASGVPSTELEFWKLPLDNDFGISESKLISLAKSSTRVKMYNMGVSDIKKANQIISSYHFSVALFWGYELVEGPGSAGWLNHHDYGGGWEHQLKSCLRDLIATSKHHGSLATGGGSNVTSSWFGKKERDIYKSLPNGSIGVMYMQETAAASAMLTGHRAGGRPGGYGDPFKTIMDKLKSMGAKGGTSTKSANSSVKSSGSGNTNATQAEINNEKEHSKGVAFLGNTCAVIESEIMDRFLPYMKYSYGTKGYNLSHFINYNSMTSWDSYEKLQDSSSFVNFKGSLYELQDAILHKPFVEMFYDTDYNGLAHLVVRRTPFNPSDWNGVDSKGNYEIPRVVLNSNQVINDDLSKTNSEAYSVFNVNPATANYTGIKNAGELGSLPQFNQQLVNIYGYSILEVTSLYLKGSSTGPLANNTKSTGKNSKVLASAGTPYTASDINKLLNKVKLKTLRQKQSTYAQKIANNANNISGQQAAELVSAYLINEKHLTQTKMNGILDTENGGGQSCIGGEGISYKKWLDIVKTYSDAKTYMQECKTTFNNTDDEVLFELRGKYASGGNKLSQKDFKSLLKKYQIVSQNTKVKDEAIDLKFFTQMLFNWYSDDINFLAGNITVPGDSKYRIGEIAEVINENDPKDSMEFYIESVEHTFSFTSGWQTVLGVTRGLKNLGKDRFKHMWGKNQDFLGGYMGEAALNMLAYGTEPTKSSGGSDSTGGAAGGKWGLPFKGHGTVDTNPAQNFGSPRGQGTHDGTDFGFSNFSNGGSIRAIHGGTVKYVGSGAGSWTNSVIIITESDDGYSVCYQEFGTTANAKVKKGDKVKTGDIIGTRNYSGHDHVHVGVTKHGWRKLYNGSYSTSGFEDPLKLIAGKNHGSV</sequence>
<proteinExistence type="predicted"/>
<keyword evidence="2" id="KW-0081">Bacteriolytic enzyme</keyword>
<evidence type="ECO:0000313" key="6">
    <source>
        <dbReference type="Proteomes" id="UP000306187"/>
    </source>
</evidence>
<name>A0A4Y5FFS2_9CAUD</name>
<dbReference type="InterPro" id="IPR011055">
    <property type="entry name" value="Dup_hybrid_motif"/>
</dbReference>
<dbReference type="GO" id="GO:0042742">
    <property type="term" value="P:defense response to bacterium"/>
    <property type="evidence" value="ECO:0007669"/>
    <property type="project" value="UniProtKB-KW"/>
</dbReference>
<protein>
    <submittedName>
        <fullName evidence="5">Tail lysin</fullName>
    </submittedName>
</protein>
<accession>A0A4Y5FFS2</accession>
<dbReference type="Pfam" id="PF01551">
    <property type="entry name" value="Peptidase_M23"/>
    <property type="match status" value="1"/>
</dbReference>
<dbReference type="GO" id="GO:0031640">
    <property type="term" value="P:killing of cells of another organism"/>
    <property type="evidence" value="ECO:0007669"/>
    <property type="project" value="UniProtKB-KW"/>
</dbReference>
<dbReference type="GO" id="GO:0004222">
    <property type="term" value="F:metalloendopeptidase activity"/>
    <property type="evidence" value="ECO:0007669"/>
    <property type="project" value="TreeGrafter"/>
</dbReference>
<dbReference type="Gene3D" id="2.70.70.10">
    <property type="entry name" value="Glucose Permease (Domain IIA)"/>
    <property type="match status" value="1"/>
</dbReference>
<gene>
    <name evidence="5" type="ORF">SAC12B_0136</name>
</gene>
<evidence type="ECO:0000256" key="1">
    <source>
        <dbReference type="ARBA" id="ARBA00022529"/>
    </source>
</evidence>
<reference evidence="5" key="1">
    <citation type="submission" date="2019-02" db="EMBL/GenBank/DDBJ databases">
        <title>Isolation of virulent Lactobacillus brevis phages.</title>
        <authorList>
            <person name="Feyereisen M."/>
            <person name="Mahony J."/>
            <person name="O'Sullivan T."/>
            <person name="van Sinderen D."/>
        </authorList>
    </citation>
    <scope>NUCLEOTIDE SEQUENCE [LARGE SCALE GENOMIC DNA]</scope>
</reference>
<evidence type="ECO:0000256" key="2">
    <source>
        <dbReference type="ARBA" id="ARBA00022638"/>
    </source>
</evidence>
<feature type="compositionally biased region" description="Low complexity" evidence="3">
    <location>
        <begin position="363"/>
        <end position="381"/>
    </location>
</feature>
<evidence type="ECO:0000256" key="3">
    <source>
        <dbReference type="SAM" id="MobiDB-lite"/>
    </source>
</evidence>
<dbReference type="InterPro" id="IPR016047">
    <property type="entry name" value="M23ase_b-sheet_dom"/>
</dbReference>
<feature type="domain" description="M23ase beta-sheet core" evidence="4">
    <location>
        <begin position="921"/>
        <end position="1016"/>
    </location>
</feature>
<feature type="region of interest" description="Disordered" evidence="3">
    <location>
        <begin position="358"/>
        <end position="382"/>
    </location>
</feature>
<organism evidence="5 6">
    <name type="scientific">Lactobacillus phage SAC12B</name>
    <dbReference type="NCBI Taxonomy" id="2510941"/>
    <lineage>
        <taxon>Viruses</taxon>
        <taxon>Duplodnaviria</taxon>
        <taxon>Heunggongvirae</taxon>
        <taxon>Uroviricota</taxon>
        <taxon>Caudoviricetes</taxon>
        <taxon>Herelleviridae</taxon>
        <taxon>Tybeckvirus</taxon>
        <taxon>Tybeckvirus SAC12B</taxon>
    </lineage>
</organism>
<keyword evidence="6" id="KW-1185">Reference proteome</keyword>
<dbReference type="Proteomes" id="UP000306187">
    <property type="component" value="Segment"/>
</dbReference>